<dbReference type="Pfam" id="PF02225">
    <property type="entry name" value="PA"/>
    <property type="match status" value="1"/>
</dbReference>
<dbReference type="InterPro" id="IPR046450">
    <property type="entry name" value="PA_dom_sf"/>
</dbReference>
<evidence type="ECO:0000256" key="9">
    <source>
        <dbReference type="SAM" id="SignalP"/>
    </source>
</evidence>
<dbReference type="InterPro" id="IPR015500">
    <property type="entry name" value="Peptidase_S8_subtilisin-rel"/>
</dbReference>
<dbReference type="PROSITE" id="PS51257">
    <property type="entry name" value="PROKAR_LIPOPROTEIN"/>
    <property type="match status" value="1"/>
</dbReference>
<dbReference type="InterPro" id="IPR050131">
    <property type="entry name" value="Peptidase_S8_subtilisin-like"/>
</dbReference>
<evidence type="ECO:0000313" key="13">
    <source>
        <dbReference type="EMBL" id="TNM72701.1"/>
    </source>
</evidence>
<evidence type="ECO:0000256" key="3">
    <source>
        <dbReference type="ARBA" id="ARBA00022525"/>
    </source>
</evidence>
<evidence type="ECO:0000259" key="11">
    <source>
        <dbReference type="Pfam" id="PF02225"/>
    </source>
</evidence>
<evidence type="ECO:0000313" key="14">
    <source>
        <dbReference type="Proteomes" id="UP000313988"/>
    </source>
</evidence>
<sequence>MKERDVKDPRTRPLRLSLLGLTALLTACGPGHGATPPAGAASRLPAGAAQAQDRWFVELAGDPTALNAQSLGAQQAGFRAQAAANGAQYQELARYRTLFNGFAVQASPADLGRLTRLPGVIGVYPVRQISPPKALNTALGAQALQPDVQSALAMTGADLAQSQLGLSGSGVRVGIIDTGLDLGHPAFQGRVAAGYDFVGDQYDASVPGSVPVPDPSPDDCQGNGTNVAGILGGNDPAGGFVGVAPGVSLGIYKVFGCQGTTDSATLLTAMERAQADGMQVLNISLGVPFQWPQYPTARAASRLVKAGVVVSAAAGDSGGAGPYSVAAPALGENVLAVAAVDNTRVQLGNFSLSSGGTPVGYQPVVGAPPAPVGLSLPIGKLPGSTPDTDNDGCAIDGLNPYAAGSLSGQAALIRLGNCPAREKILNAQNAGAQAVVLYDNQPGLASVNARPVSPFDTAAIEIPVISVRAEDGVRIDARIAAGVRLTVNAQPQPFDNPSGNTVSPFSASGASPDLALKPDLAAPGGWVSTTTPLKSNPGGYAVLSGTGLAAPQVAGIAALLLQARPGLTAGQLSALLMNTAAPLAALDGGLPAPVQIAPVQRQGAGLVNVLAAYSSPVAATPTRLDLSASLTFGPRSKVIVLRNGGAQAETFRATHVPAQSVGTTGAGRPASEQTARMTINGQNADGAEVTVTVPAAGETELNVLLTPPSRPAQGQYGGYVSLTGASGRRLVVPYGGFVGNYQALTVLGDVSFDGGRTFKNFPALYNPRTFEYYPEGLNLAEPPVYTLKKVQVFDDSGQEITVLDAPQLLVHFGHQARRLTLEVLDASGVSLGTVFTQQYVGRSATALYTDASSDAFSFVGWDGTLAGGQPAPAGTYQLRLKVLKALGNPAVAADTETYLSQNFTVVRE</sequence>
<feature type="domain" description="Peptidase S8/S53" evidence="10">
    <location>
        <begin position="168"/>
        <end position="584"/>
    </location>
</feature>
<dbReference type="SUPFAM" id="SSF52025">
    <property type="entry name" value="PA domain"/>
    <property type="match status" value="1"/>
</dbReference>
<feature type="domain" description="PA" evidence="11">
    <location>
        <begin position="389"/>
        <end position="474"/>
    </location>
</feature>
<dbReference type="Gene3D" id="3.40.50.200">
    <property type="entry name" value="Peptidase S8/S53 domain"/>
    <property type="match status" value="1"/>
</dbReference>
<keyword evidence="3" id="KW-0964">Secreted</keyword>
<dbReference type="PROSITE" id="PS00136">
    <property type="entry name" value="SUBTILASE_ASP"/>
    <property type="match status" value="1"/>
</dbReference>
<feature type="chain" id="PRO_5022738113" evidence="9">
    <location>
        <begin position="34"/>
        <end position="908"/>
    </location>
</feature>
<evidence type="ECO:0000256" key="1">
    <source>
        <dbReference type="ARBA" id="ARBA00011073"/>
    </source>
</evidence>
<name>A0A5C4YAV6_9DEIO</name>
<dbReference type="SUPFAM" id="SSF52743">
    <property type="entry name" value="Subtilisin-like"/>
    <property type="match status" value="1"/>
</dbReference>
<feature type="domain" description="C5a peptidase/Subtilisin-like protease SBT2-like Fn3-like" evidence="12">
    <location>
        <begin position="638"/>
        <end position="734"/>
    </location>
</feature>
<gene>
    <name evidence="13" type="ORF">FHR04_02445</name>
</gene>
<feature type="signal peptide" evidence="9">
    <location>
        <begin position="1"/>
        <end position="33"/>
    </location>
</feature>
<keyword evidence="5 9" id="KW-0732">Signal</keyword>
<evidence type="ECO:0000256" key="7">
    <source>
        <dbReference type="ARBA" id="ARBA00022825"/>
    </source>
</evidence>
<comment type="similarity">
    <text evidence="1 8">Belongs to the peptidase S8 family.</text>
</comment>
<dbReference type="GO" id="GO:0016020">
    <property type="term" value="C:membrane"/>
    <property type="evidence" value="ECO:0007669"/>
    <property type="project" value="InterPro"/>
</dbReference>
<keyword evidence="7" id="KW-0720">Serine protease</keyword>
<evidence type="ECO:0000256" key="2">
    <source>
        <dbReference type="ARBA" id="ARBA00022512"/>
    </source>
</evidence>
<reference evidence="13 14" key="1">
    <citation type="submission" date="2019-06" db="EMBL/GenBank/DDBJ databases">
        <title>Genome sequence of Deinococcus radiopugnans ATCC 19172.</title>
        <authorList>
            <person name="Maclea K.S."/>
            <person name="Maynard C.R."/>
        </authorList>
    </citation>
    <scope>NUCLEOTIDE SEQUENCE [LARGE SCALE GENOMIC DNA]</scope>
    <source>
        <strain evidence="13 14">ATCC 19172</strain>
    </source>
</reference>
<dbReference type="InterPro" id="IPR036852">
    <property type="entry name" value="Peptidase_S8/S53_dom_sf"/>
</dbReference>
<dbReference type="GO" id="GO:0004252">
    <property type="term" value="F:serine-type endopeptidase activity"/>
    <property type="evidence" value="ECO:0007669"/>
    <property type="project" value="InterPro"/>
</dbReference>
<dbReference type="OrthoDB" id="9798386at2"/>
<dbReference type="CDD" id="cd00538">
    <property type="entry name" value="PA"/>
    <property type="match status" value="1"/>
</dbReference>
<dbReference type="Pfam" id="PF00082">
    <property type="entry name" value="Peptidase_S8"/>
    <property type="match status" value="1"/>
</dbReference>
<dbReference type="Pfam" id="PF06280">
    <property type="entry name" value="fn3_5"/>
    <property type="match status" value="1"/>
</dbReference>
<accession>A0A5C4YAV6</accession>
<dbReference type="Proteomes" id="UP000313988">
    <property type="component" value="Unassembled WGS sequence"/>
</dbReference>
<dbReference type="PANTHER" id="PTHR43806:SF66">
    <property type="entry name" value="SERIN ENDOPEPTIDASE"/>
    <property type="match status" value="1"/>
</dbReference>
<dbReference type="InterPro" id="IPR010435">
    <property type="entry name" value="C5a/SBT2-like_Fn3"/>
</dbReference>
<evidence type="ECO:0000259" key="10">
    <source>
        <dbReference type="Pfam" id="PF00082"/>
    </source>
</evidence>
<comment type="caution">
    <text evidence="13">The sequence shown here is derived from an EMBL/GenBank/DDBJ whole genome shotgun (WGS) entry which is preliminary data.</text>
</comment>
<evidence type="ECO:0000256" key="4">
    <source>
        <dbReference type="ARBA" id="ARBA00022670"/>
    </source>
</evidence>
<dbReference type="EMBL" id="VDMO01000002">
    <property type="protein sequence ID" value="TNM72701.1"/>
    <property type="molecule type" value="Genomic_DNA"/>
</dbReference>
<dbReference type="GO" id="GO:0006508">
    <property type="term" value="P:proteolysis"/>
    <property type="evidence" value="ECO:0007669"/>
    <property type="project" value="UniProtKB-KW"/>
</dbReference>
<keyword evidence="4" id="KW-0645">Protease</keyword>
<keyword evidence="6" id="KW-0378">Hydrolase</keyword>
<comment type="caution">
    <text evidence="8">Lacks conserved residue(s) required for the propagation of feature annotation.</text>
</comment>
<dbReference type="AlphaFoldDB" id="A0A5C4YAV6"/>
<proteinExistence type="inferred from homology"/>
<organism evidence="13 14">
    <name type="scientific">Deinococcus radiopugnans ATCC 19172</name>
    <dbReference type="NCBI Taxonomy" id="585398"/>
    <lineage>
        <taxon>Bacteria</taxon>
        <taxon>Thermotogati</taxon>
        <taxon>Deinococcota</taxon>
        <taxon>Deinococci</taxon>
        <taxon>Deinococcales</taxon>
        <taxon>Deinococcaceae</taxon>
        <taxon>Deinococcus</taxon>
    </lineage>
</organism>
<evidence type="ECO:0000256" key="6">
    <source>
        <dbReference type="ARBA" id="ARBA00022801"/>
    </source>
</evidence>
<dbReference type="InterPro" id="IPR023827">
    <property type="entry name" value="Peptidase_S8_Asp-AS"/>
</dbReference>
<protein>
    <submittedName>
        <fullName evidence="13">Peptidase S8</fullName>
    </submittedName>
</protein>
<dbReference type="PRINTS" id="PR00723">
    <property type="entry name" value="SUBTILISIN"/>
</dbReference>
<keyword evidence="2" id="KW-0134">Cell wall</keyword>
<dbReference type="PROSITE" id="PS51892">
    <property type="entry name" value="SUBTILASE"/>
    <property type="match status" value="1"/>
</dbReference>
<evidence type="ECO:0000256" key="5">
    <source>
        <dbReference type="ARBA" id="ARBA00022729"/>
    </source>
</evidence>
<evidence type="ECO:0000259" key="12">
    <source>
        <dbReference type="Pfam" id="PF06280"/>
    </source>
</evidence>
<dbReference type="Gene3D" id="3.50.30.30">
    <property type="match status" value="1"/>
</dbReference>
<dbReference type="InterPro" id="IPR003137">
    <property type="entry name" value="PA_domain"/>
</dbReference>
<dbReference type="InterPro" id="IPR000209">
    <property type="entry name" value="Peptidase_S8/S53_dom"/>
</dbReference>
<dbReference type="PANTHER" id="PTHR43806">
    <property type="entry name" value="PEPTIDASE S8"/>
    <property type="match status" value="1"/>
</dbReference>
<dbReference type="GO" id="GO:0005615">
    <property type="term" value="C:extracellular space"/>
    <property type="evidence" value="ECO:0007669"/>
    <property type="project" value="TreeGrafter"/>
</dbReference>
<evidence type="ECO:0000256" key="8">
    <source>
        <dbReference type="PROSITE-ProRule" id="PRU01240"/>
    </source>
</evidence>